<comment type="caution">
    <text evidence="1">The sequence shown here is derived from an EMBL/GenBank/DDBJ whole genome shotgun (WGS) entry which is preliminary data.</text>
</comment>
<reference evidence="1 2" key="1">
    <citation type="journal article" date="2019" name="Mol. Ecol. Resour.">
        <title>Improving Illumina assemblies with Hi-C and long reads: an example with the North African dromedary.</title>
        <authorList>
            <person name="Elbers J.P."/>
            <person name="Rogers M.F."/>
            <person name="Perelman P.L."/>
            <person name="Proskuryakova A.A."/>
            <person name="Serdyukova N.A."/>
            <person name="Johnson W.E."/>
            <person name="Horin P."/>
            <person name="Corander J."/>
            <person name="Murphy D."/>
            <person name="Burger P.A."/>
        </authorList>
    </citation>
    <scope>NUCLEOTIDE SEQUENCE [LARGE SCALE GENOMIC DNA]</scope>
    <source>
        <strain evidence="1">Drom800</strain>
        <tissue evidence="1">Blood</tissue>
    </source>
</reference>
<organism evidence="1 2">
    <name type="scientific">Camelus dromedarius</name>
    <name type="common">Dromedary</name>
    <name type="synonym">Arabian camel</name>
    <dbReference type="NCBI Taxonomy" id="9838"/>
    <lineage>
        <taxon>Eukaryota</taxon>
        <taxon>Metazoa</taxon>
        <taxon>Chordata</taxon>
        <taxon>Craniata</taxon>
        <taxon>Vertebrata</taxon>
        <taxon>Euteleostomi</taxon>
        <taxon>Mammalia</taxon>
        <taxon>Eutheria</taxon>
        <taxon>Laurasiatheria</taxon>
        <taxon>Artiodactyla</taxon>
        <taxon>Tylopoda</taxon>
        <taxon>Camelidae</taxon>
        <taxon>Camelus</taxon>
    </lineage>
</organism>
<sequence>MALNGTHTFSTSAEPNNRYQGLARLCLYLPNGKQSPWENSGGLNTLVKH</sequence>
<proteinExistence type="predicted"/>
<evidence type="ECO:0000313" key="1">
    <source>
        <dbReference type="EMBL" id="KAB1284028.1"/>
    </source>
</evidence>
<dbReference type="EMBL" id="JWIN03000001">
    <property type="protein sequence ID" value="KAB1284028.1"/>
    <property type="molecule type" value="Genomic_DNA"/>
</dbReference>
<name>A0A5N4EKI0_CAMDR</name>
<protein>
    <submittedName>
        <fullName evidence="1">Uncharacterized protein</fullName>
    </submittedName>
</protein>
<dbReference type="AlphaFoldDB" id="A0A5N4EKI0"/>
<accession>A0A5N4EKI0</accession>
<gene>
    <name evidence="1" type="ORF">Cadr_000000466</name>
</gene>
<keyword evidence="2" id="KW-1185">Reference proteome</keyword>
<evidence type="ECO:0000313" key="2">
    <source>
        <dbReference type="Proteomes" id="UP000299084"/>
    </source>
</evidence>
<dbReference type="Proteomes" id="UP000299084">
    <property type="component" value="Unassembled WGS sequence"/>
</dbReference>